<dbReference type="InterPro" id="IPR029065">
    <property type="entry name" value="Enolase_C-like"/>
</dbReference>
<dbReference type="GO" id="GO:0016052">
    <property type="term" value="P:carbohydrate catabolic process"/>
    <property type="evidence" value="ECO:0007669"/>
    <property type="project" value="TreeGrafter"/>
</dbReference>
<evidence type="ECO:0000313" key="5">
    <source>
        <dbReference type="EMBL" id="TBL79897.1"/>
    </source>
</evidence>
<comment type="caution">
    <text evidence="5">The sequence shown here is derived from an EMBL/GenBank/DDBJ whole genome shotgun (WGS) entry which is preliminary data.</text>
</comment>
<dbReference type="InterPro" id="IPR046945">
    <property type="entry name" value="RHMD-like"/>
</dbReference>
<dbReference type="GO" id="GO:0016836">
    <property type="term" value="F:hydro-lyase activity"/>
    <property type="evidence" value="ECO:0007669"/>
    <property type="project" value="TreeGrafter"/>
</dbReference>
<proteinExistence type="predicted"/>
<dbReference type="Gene3D" id="3.30.390.10">
    <property type="entry name" value="Enolase-like, N-terminal domain"/>
    <property type="match status" value="1"/>
</dbReference>
<dbReference type="Gene3D" id="3.20.20.120">
    <property type="entry name" value="Enolase-like C-terminal domain"/>
    <property type="match status" value="1"/>
</dbReference>
<name>A0A4Q9DSM7_9BACL</name>
<keyword evidence="6" id="KW-1185">Reference proteome</keyword>
<dbReference type="InterPro" id="IPR029017">
    <property type="entry name" value="Enolase-like_N"/>
</dbReference>
<dbReference type="PANTHER" id="PTHR13794">
    <property type="entry name" value="ENOLASE SUPERFAMILY, MANDELATE RACEMASE"/>
    <property type="match status" value="1"/>
</dbReference>
<feature type="domain" description="Mandelate racemase/muconate lactonizing enzyme C-terminal" evidence="4">
    <location>
        <begin position="145"/>
        <end position="242"/>
    </location>
</feature>
<dbReference type="AlphaFoldDB" id="A0A4Q9DSM7"/>
<evidence type="ECO:0000256" key="1">
    <source>
        <dbReference type="ARBA" id="ARBA00001946"/>
    </source>
</evidence>
<evidence type="ECO:0000256" key="3">
    <source>
        <dbReference type="ARBA" id="ARBA00022842"/>
    </source>
</evidence>
<dbReference type="Proteomes" id="UP000293142">
    <property type="component" value="Unassembled WGS sequence"/>
</dbReference>
<dbReference type="GO" id="GO:0000287">
    <property type="term" value="F:magnesium ion binding"/>
    <property type="evidence" value="ECO:0007669"/>
    <property type="project" value="TreeGrafter"/>
</dbReference>
<comment type="cofactor">
    <cofactor evidence="1">
        <name>Mg(2+)</name>
        <dbReference type="ChEBI" id="CHEBI:18420"/>
    </cofactor>
</comment>
<dbReference type="SUPFAM" id="SSF51604">
    <property type="entry name" value="Enolase C-terminal domain-like"/>
    <property type="match status" value="1"/>
</dbReference>
<organism evidence="5 6">
    <name type="scientific">Paenibacillus thalictri</name>
    <dbReference type="NCBI Taxonomy" id="2527873"/>
    <lineage>
        <taxon>Bacteria</taxon>
        <taxon>Bacillati</taxon>
        <taxon>Bacillota</taxon>
        <taxon>Bacilli</taxon>
        <taxon>Bacillales</taxon>
        <taxon>Paenibacillaceae</taxon>
        <taxon>Paenibacillus</taxon>
    </lineage>
</organism>
<evidence type="ECO:0000256" key="2">
    <source>
        <dbReference type="ARBA" id="ARBA00022723"/>
    </source>
</evidence>
<dbReference type="Pfam" id="PF02746">
    <property type="entry name" value="MR_MLE_N"/>
    <property type="match status" value="1"/>
</dbReference>
<dbReference type="CDD" id="cd03316">
    <property type="entry name" value="MR_like"/>
    <property type="match status" value="1"/>
</dbReference>
<dbReference type="Pfam" id="PF13378">
    <property type="entry name" value="MR_MLE_C"/>
    <property type="match status" value="1"/>
</dbReference>
<dbReference type="InterPro" id="IPR036849">
    <property type="entry name" value="Enolase-like_C_sf"/>
</dbReference>
<accession>A0A4Q9DSM7</accession>
<dbReference type="OrthoDB" id="9775391at2"/>
<keyword evidence="2" id="KW-0479">Metal-binding</keyword>
<gene>
    <name evidence="5" type="ORF">EYB31_09910</name>
</gene>
<dbReference type="SFLD" id="SFLDG00179">
    <property type="entry name" value="mandelate_racemase"/>
    <property type="match status" value="1"/>
</dbReference>
<sequence>MKIVDVKTENYAWPRPRPITNGKHTYSNVRLAMVKIETDEGITGIGLGEAIGNDHDIFKAIAEYLKPQLIGEDPINVERLWHKMWVPKLVGRRGLTTRVISAIDIGLWDLKGKVTGIPLYKLLGGYRDSVPAYIAGGYYEEGKGLKELQDEMLQYVSWGARAVKMKVGALSLHEDAKRVKAVREAVGPEIKILLDANCAYRYYDAVRFARLVEEYDPFWFEEPVAAEDYEGLAKLAAKTSIPLATGENEYTRYGFRDLIAQKAVPILNADPKILGGFTEFMKVAALAQAHDLDIAPHGLQDVNIHVVPAIANGLLLEYYPVQLDPMWEKVYNYTLKLSSDGTVSPPDLPGLGVEPNYEELAKYRIG</sequence>
<dbReference type="RefSeq" id="WP_131013143.1">
    <property type="nucleotide sequence ID" value="NZ_SIRE01000006.1"/>
</dbReference>
<evidence type="ECO:0000313" key="6">
    <source>
        <dbReference type="Proteomes" id="UP000293142"/>
    </source>
</evidence>
<reference evidence="5 6" key="1">
    <citation type="submission" date="2019-02" db="EMBL/GenBank/DDBJ databases">
        <title>Paenibacillus sp. nov., isolated from surface-sterilized tissue of Thalictrum simplex L.</title>
        <authorList>
            <person name="Tuo L."/>
        </authorList>
    </citation>
    <scope>NUCLEOTIDE SEQUENCE [LARGE SCALE GENOMIC DNA]</scope>
    <source>
        <strain evidence="5 6">N2SHLJ1</strain>
    </source>
</reference>
<dbReference type="EMBL" id="SIRE01000006">
    <property type="protein sequence ID" value="TBL79897.1"/>
    <property type="molecule type" value="Genomic_DNA"/>
</dbReference>
<protein>
    <submittedName>
        <fullName evidence="5">Mandelate racemase/muconate lactonizing enzyme family protein</fullName>
    </submittedName>
</protein>
<keyword evidence="3" id="KW-0460">Magnesium</keyword>
<dbReference type="PANTHER" id="PTHR13794:SF58">
    <property type="entry name" value="MITOCHONDRIAL ENOLASE SUPERFAMILY MEMBER 1"/>
    <property type="match status" value="1"/>
</dbReference>
<dbReference type="SUPFAM" id="SSF54826">
    <property type="entry name" value="Enolase N-terminal domain-like"/>
    <property type="match status" value="1"/>
</dbReference>
<dbReference type="InterPro" id="IPR013342">
    <property type="entry name" value="Mandelate_racemase_C"/>
</dbReference>
<dbReference type="SFLD" id="SFLDS00001">
    <property type="entry name" value="Enolase"/>
    <property type="match status" value="1"/>
</dbReference>
<dbReference type="SMART" id="SM00922">
    <property type="entry name" value="MR_MLE"/>
    <property type="match status" value="1"/>
</dbReference>
<evidence type="ECO:0000259" key="4">
    <source>
        <dbReference type="SMART" id="SM00922"/>
    </source>
</evidence>
<dbReference type="InterPro" id="IPR013341">
    <property type="entry name" value="Mandelate_racemase_N_dom"/>
</dbReference>